<name>A6DU44_9BACT</name>
<comment type="caution">
    <text evidence="2">The sequence shown here is derived from an EMBL/GenBank/DDBJ whole genome shotgun (WGS) entry which is preliminary data.</text>
</comment>
<dbReference type="AlphaFoldDB" id="A6DU44"/>
<evidence type="ECO:0008006" key="4">
    <source>
        <dbReference type="Google" id="ProtNLM"/>
    </source>
</evidence>
<organism evidence="2 3">
    <name type="scientific">Lentisphaera araneosa HTCC2155</name>
    <dbReference type="NCBI Taxonomy" id="313628"/>
    <lineage>
        <taxon>Bacteria</taxon>
        <taxon>Pseudomonadati</taxon>
        <taxon>Lentisphaerota</taxon>
        <taxon>Lentisphaeria</taxon>
        <taxon>Lentisphaerales</taxon>
        <taxon>Lentisphaeraceae</taxon>
        <taxon>Lentisphaera</taxon>
    </lineage>
</organism>
<feature type="region of interest" description="Disordered" evidence="1">
    <location>
        <begin position="1"/>
        <end position="29"/>
    </location>
</feature>
<dbReference type="Proteomes" id="UP000004947">
    <property type="component" value="Unassembled WGS sequence"/>
</dbReference>
<protein>
    <recommendedName>
        <fullName evidence="4">Mitochondrial mRNA-processing protein COX24 C-terminal domain-containing protein</fullName>
    </recommendedName>
</protein>
<dbReference type="EMBL" id="ABCK01000046">
    <property type="protein sequence ID" value="EDM24840.1"/>
    <property type="molecule type" value="Genomic_DNA"/>
</dbReference>
<evidence type="ECO:0000313" key="2">
    <source>
        <dbReference type="EMBL" id="EDM24840.1"/>
    </source>
</evidence>
<sequence>MGNLRKKRRSKIAKHKRRKQSRKNRHKTK</sequence>
<evidence type="ECO:0000313" key="3">
    <source>
        <dbReference type="Proteomes" id="UP000004947"/>
    </source>
</evidence>
<accession>A6DU44</accession>
<evidence type="ECO:0000256" key="1">
    <source>
        <dbReference type="SAM" id="MobiDB-lite"/>
    </source>
</evidence>
<keyword evidence="3" id="KW-1185">Reference proteome</keyword>
<reference evidence="2 3" key="1">
    <citation type="journal article" date="2010" name="J. Bacteriol.">
        <title>Genome sequence of Lentisphaera araneosa HTCC2155T, the type species of the order Lentisphaerales in the phylum Lentisphaerae.</title>
        <authorList>
            <person name="Thrash J.C."/>
            <person name="Cho J.C."/>
            <person name="Vergin K.L."/>
            <person name="Morris R.M."/>
            <person name="Giovannoni S.J."/>
        </authorList>
    </citation>
    <scope>NUCLEOTIDE SEQUENCE [LARGE SCALE GENOMIC DNA]</scope>
    <source>
        <strain evidence="2 3">HTCC2155</strain>
    </source>
</reference>
<dbReference type="STRING" id="313628.LNTAR_23864"/>
<proteinExistence type="predicted"/>
<gene>
    <name evidence="2" type="ORF">LNTAR_23864</name>
</gene>